<dbReference type="Pfam" id="PF18935">
    <property type="entry name" value="DUF5683"/>
    <property type="match status" value="1"/>
</dbReference>
<dbReference type="AlphaFoldDB" id="B0VI58"/>
<organism evidence="2 3">
    <name type="scientific">Cloacimonas acidaminovorans (strain Evry)</name>
    <dbReference type="NCBI Taxonomy" id="459349"/>
    <lineage>
        <taxon>Bacteria</taxon>
        <taxon>Pseudomonadati</taxon>
        <taxon>Candidatus Cloacimonadota</taxon>
        <taxon>Candidatus Cloacimonadia</taxon>
        <taxon>Candidatus Cloacimonadales</taxon>
        <taxon>Candidatus Cloacimonadaceae</taxon>
        <taxon>Candidatus Cloacimonas</taxon>
    </lineage>
</organism>
<proteinExistence type="predicted"/>
<evidence type="ECO:0000313" key="3">
    <source>
        <dbReference type="Proteomes" id="UP000002019"/>
    </source>
</evidence>
<evidence type="ECO:0000313" key="2">
    <source>
        <dbReference type="EMBL" id="CAO81034.1"/>
    </source>
</evidence>
<evidence type="ECO:0000259" key="1">
    <source>
        <dbReference type="Pfam" id="PF18935"/>
    </source>
</evidence>
<accession>B0VI58</accession>
<sequence length="119" mass="14009">MCSIFPGGGQIYNEAYIKASAIIGIQTYLIITAIHNDAKVQDYKDKINSTSDEILLAEYRNKQKQYKEKRTRDFWWMGITLAFSTLDAYIDAHLSNFKEEKEKIHIRFEEETLLLEYNF</sequence>
<protein>
    <recommendedName>
        <fullName evidence="1">DUF5683 domain-containing protein</fullName>
    </recommendedName>
</protein>
<name>B0VI58_CLOAI</name>
<dbReference type="eggNOG" id="ENOG5032D6E">
    <property type="taxonomic scope" value="Bacteria"/>
</dbReference>
<dbReference type="InterPro" id="IPR043738">
    <property type="entry name" value="DUF5683"/>
</dbReference>
<dbReference type="Proteomes" id="UP000002019">
    <property type="component" value="Chromosome"/>
</dbReference>
<gene>
    <name evidence="2" type="ordered locus">CLOAM1172</name>
</gene>
<keyword evidence="3" id="KW-1185">Reference proteome</keyword>
<dbReference type="STRING" id="459349.CLOAM1172"/>
<dbReference type="HOGENOM" id="CLU_2057246_0_0_0"/>
<dbReference type="EMBL" id="CU466930">
    <property type="protein sequence ID" value="CAO81034.1"/>
    <property type="molecule type" value="Genomic_DNA"/>
</dbReference>
<feature type="domain" description="DUF5683" evidence="1">
    <location>
        <begin position="3"/>
        <end position="101"/>
    </location>
</feature>
<dbReference type="KEGG" id="caci:CLOAM1172"/>
<reference evidence="2 3" key="1">
    <citation type="journal article" date="2008" name="J. Bacteriol.">
        <title>'Candidatus Cloacamonas acidaminovorans': genome sequence reconstruction provides a first glimpse of a new bacterial division.</title>
        <authorList>
            <person name="Pelletier E."/>
            <person name="Kreimeyer A."/>
            <person name="Bocs S."/>
            <person name="Rouy Z."/>
            <person name="Gyapay G."/>
            <person name="Chouari R."/>
            <person name="Riviere D."/>
            <person name="Ganesan A."/>
            <person name="Daegelen P."/>
            <person name="Sghir A."/>
            <person name="Cohen G.N."/>
            <person name="Medigue C."/>
            <person name="Weissenbach J."/>
            <person name="Le Paslier D."/>
        </authorList>
    </citation>
    <scope>NUCLEOTIDE SEQUENCE [LARGE SCALE GENOMIC DNA]</scope>
    <source>
        <strain evidence="3">Evry</strain>
    </source>
</reference>